<evidence type="ECO:0000313" key="9">
    <source>
        <dbReference type="EMBL" id="TFF27835.1"/>
    </source>
</evidence>
<feature type="binding site" evidence="5">
    <location>
        <begin position="112"/>
        <end position="115"/>
    </location>
    <ligand>
        <name>(6S)-5,6,7,8-tetrahydrofolate</name>
        <dbReference type="ChEBI" id="CHEBI:57453"/>
    </ligand>
</feature>
<keyword evidence="4 5" id="KW-0648">Protein biosynthesis</keyword>
<dbReference type="Pfam" id="PF00551">
    <property type="entry name" value="Formyl_trans_N"/>
    <property type="match status" value="1"/>
</dbReference>
<evidence type="ECO:0000259" key="8">
    <source>
        <dbReference type="Pfam" id="PF02911"/>
    </source>
</evidence>
<dbReference type="InterPro" id="IPR002376">
    <property type="entry name" value="Formyl_transf_N"/>
</dbReference>
<dbReference type="InterPro" id="IPR001555">
    <property type="entry name" value="GART_AS"/>
</dbReference>
<dbReference type="Gene3D" id="3.40.50.12230">
    <property type="match status" value="1"/>
</dbReference>
<comment type="function">
    <text evidence="5">Attaches a formyl group to the free amino group of methionyl-tRNA(fMet). The formyl group appears to play a dual role in the initiator identity of N-formylmethionyl-tRNA by promoting its recognition by IF2 and preventing the misappropriation of this tRNA by the elongation apparatus.</text>
</comment>
<evidence type="ECO:0000313" key="10">
    <source>
        <dbReference type="Proteomes" id="UP000298179"/>
    </source>
</evidence>
<dbReference type="NCBIfam" id="TIGR00460">
    <property type="entry name" value="fmt"/>
    <property type="match status" value="1"/>
</dbReference>
<dbReference type="PANTHER" id="PTHR11138">
    <property type="entry name" value="METHIONYL-TRNA FORMYLTRANSFERASE"/>
    <property type="match status" value="1"/>
</dbReference>
<evidence type="ECO:0000256" key="5">
    <source>
        <dbReference type="HAMAP-Rule" id="MF_00182"/>
    </source>
</evidence>
<dbReference type="AlphaFoldDB" id="A0A4Y8RU32"/>
<reference evidence="9 10" key="1">
    <citation type="submission" date="2019-03" db="EMBL/GenBank/DDBJ databases">
        <title>Jiella endophytica sp. nov., a novel endophytic bacterium isolated from root of Ficus microcarpa Linn. f.</title>
        <authorList>
            <person name="Tuo L."/>
        </authorList>
    </citation>
    <scope>NUCLEOTIDE SEQUENCE [LARGE SCALE GENOMIC DNA]</scope>
    <source>
        <strain evidence="9 10">CBS5Q-3</strain>
    </source>
</reference>
<evidence type="ECO:0000259" key="7">
    <source>
        <dbReference type="Pfam" id="PF00551"/>
    </source>
</evidence>
<dbReference type="Proteomes" id="UP000298179">
    <property type="component" value="Unassembled WGS sequence"/>
</dbReference>
<accession>A0A4Y8RU32</accession>
<gene>
    <name evidence="5" type="primary">fmt</name>
    <name evidence="9" type="ORF">E3C22_05125</name>
</gene>
<keyword evidence="3 5" id="KW-0808">Transferase</keyword>
<dbReference type="InterPro" id="IPR036477">
    <property type="entry name" value="Formyl_transf_N_sf"/>
</dbReference>
<dbReference type="OrthoDB" id="9802815at2"/>
<comment type="catalytic activity">
    <reaction evidence="5">
        <text>L-methionyl-tRNA(fMet) + (6R)-10-formyltetrahydrofolate = N-formyl-L-methionyl-tRNA(fMet) + (6S)-5,6,7,8-tetrahydrofolate + H(+)</text>
        <dbReference type="Rhea" id="RHEA:24380"/>
        <dbReference type="Rhea" id="RHEA-COMP:9952"/>
        <dbReference type="Rhea" id="RHEA-COMP:9953"/>
        <dbReference type="ChEBI" id="CHEBI:15378"/>
        <dbReference type="ChEBI" id="CHEBI:57453"/>
        <dbReference type="ChEBI" id="CHEBI:78530"/>
        <dbReference type="ChEBI" id="CHEBI:78844"/>
        <dbReference type="ChEBI" id="CHEBI:195366"/>
        <dbReference type="EC" id="2.1.2.9"/>
    </reaction>
</comment>
<dbReference type="CDD" id="cd08704">
    <property type="entry name" value="Met_tRNA_FMT_C"/>
    <property type="match status" value="1"/>
</dbReference>
<comment type="similarity">
    <text evidence="1 5">Belongs to the Fmt family.</text>
</comment>
<dbReference type="GO" id="GO:0005829">
    <property type="term" value="C:cytosol"/>
    <property type="evidence" value="ECO:0007669"/>
    <property type="project" value="TreeGrafter"/>
</dbReference>
<dbReference type="GO" id="GO:0004479">
    <property type="term" value="F:methionyl-tRNA formyltransferase activity"/>
    <property type="evidence" value="ECO:0007669"/>
    <property type="project" value="UniProtKB-UniRule"/>
</dbReference>
<protein>
    <recommendedName>
        <fullName evidence="2 5">Methionyl-tRNA formyltransferase</fullName>
        <ecNumber evidence="2 5">2.1.2.9</ecNumber>
    </recommendedName>
</protein>
<dbReference type="InterPro" id="IPR011034">
    <property type="entry name" value="Formyl_transferase-like_C_sf"/>
</dbReference>
<dbReference type="HAMAP" id="MF_00182">
    <property type="entry name" value="Formyl_trans"/>
    <property type="match status" value="1"/>
</dbReference>
<dbReference type="InterPro" id="IPR041711">
    <property type="entry name" value="Met-tRNA-FMT_N"/>
</dbReference>
<comment type="caution">
    <text evidence="9">The sequence shown here is derived from an EMBL/GenBank/DDBJ whole genome shotgun (WGS) entry which is preliminary data.</text>
</comment>
<evidence type="ECO:0000256" key="2">
    <source>
        <dbReference type="ARBA" id="ARBA00012261"/>
    </source>
</evidence>
<evidence type="ECO:0000256" key="4">
    <source>
        <dbReference type="ARBA" id="ARBA00022917"/>
    </source>
</evidence>
<keyword evidence="10" id="KW-1185">Reference proteome</keyword>
<evidence type="ECO:0000256" key="3">
    <source>
        <dbReference type="ARBA" id="ARBA00022679"/>
    </source>
</evidence>
<dbReference type="CDD" id="cd08646">
    <property type="entry name" value="FMT_core_Met-tRNA-FMT_N"/>
    <property type="match status" value="1"/>
</dbReference>
<dbReference type="EC" id="2.1.2.9" evidence="2 5"/>
<dbReference type="SUPFAM" id="SSF50486">
    <property type="entry name" value="FMT C-terminal domain-like"/>
    <property type="match status" value="1"/>
</dbReference>
<dbReference type="Pfam" id="PF02911">
    <property type="entry name" value="Formyl_trans_C"/>
    <property type="match status" value="1"/>
</dbReference>
<evidence type="ECO:0000256" key="6">
    <source>
        <dbReference type="SAM" id="MobiDB-lite"/>
    </source>
</evidence>
<dbReference type="InterPro" id="IPR005793">
    <property type="entry name" value="Formyl_trans_C"/>
</dbReference>
<feature type="region of interest" description="Disordered" evidence="6">
    <location>
        <begin position="268"/>
        <end position="287"/>
    </location>
</feature>
<dbReference type="EMBL" id="SOZD01000001">
    <property type="protein sequence ID" value="TFF27835.1"/>
    <property type="molecule type" value="Genomic_DNA"/>
</dbReference>
<dbReference type="RefSeq" id="WP_134760825.1">
    <property type="nucleotide sequence ID" value="NZ_SOZD01000001.1"/>
</dbReference>
<feature type="domain" description="Formyl transferase N-terminal" evidence="7">
    <location>
        <begin position="6"/>
        <end position="183"/>
    </location>
</feature>
<feature type="domain" description="Formyl transferase C-terminal" evidence="8">
    <location>
        <begin position="212"/>
        <end position="324"/>
    </location>
</feature>
<dbReference type="SUPFAM" id="SSF53328">
    <property type="entry name" value="Formyltransferase"/>
    <property type="match status" value="1"/>
</dbReference>
<dbReference type="PROSITE" id="PS00373">
    <property type="entry name" value="GART"/>
    <property type="match status" value="1"/>
</dbReference>
<proteinExistence type="inferred from homology"/>
<evidence type="ECO:0000256" key="1">
    <source>
        <dbReference type="ARBA" id="ARBA00010699"/>
    </source>
</evidence>
<sequence>MALSVVFMGTPEFSVPTLAAIVAAGHRVPAVYTQPPRKAGRRGLQLTPSPVQVEAEKLGLAVRSPLNFRDPAEIDAFTALEADVAVVVAYGLLLPQALLDAPRFGCLNGHGSLLPRWRGAAPIQRAIEAGDAATGMMVMRMEAGLDTGPVALTAETPIAPGETAGELQARLSAMSAELMVEALAKLEAGTLAFEDQAAIAARTGREPIYARKIDKAETRIDWTADAKAVAGRINGFSPMPGAWTTMPFGGKSERVKVLRAVATDDLADSPGLSGKSDSGPDAARPGTTLDDALTVACGAGAVRLLEVQRASGRRVAADELLRGTPVPAGTLLGGE</sequence>
<dbReference type="InterPro" id="IPR044135">
    <property type="entry name" value="Met-tRNA-FMT_C"/>
</dbReference>
<name>A0A4Y8RU32_9HYPH</name>
<organism evidence="9 10">
    <name type="scientific">Jiella endophytica</name>
    <dbReference type="NCBI Taxonomy" id="2558362"/>
    <lineage>
        <taxon>Bacteria</taxon>
        <taxon>Pseudomonadati</taxon>
        <taxon>Pseudomonadota</taxon>
        <taxon>Alphaproteobacteria</taxon>
        <taxon>Hyphomicrobiales</taxon>
        <taxon>Aurantimonadaceae</taxon>
        <taxon>Jiella</taxon>
    </lineage>
</organism>
<dbReference type="InterPro" id="IPR005794">
    <property type="entry name" value="Fmt"/>
</dbReference>
<dbReference type="PANTHER" id="PTHR11138:SF5">
    <property type="entry name" value="METHIONYL-TRNA FORMYLTRANSFERASE, MITOCHONDRIAL"/>
    <property type="match status" value="1"/>
</dbReference>